<evidence type="ECO:0000313" key="2">
    <source>
        <dbReference type="EMBL" id="QVW25393.1"/>
    </source>
</evidence>
<sequence>MQSVNPRRIMARPQTQKGIRVLSRPRTLWSWLYYPLSWIAVFVLILHIAAFDWSLITPIDVGGTFMGGGMATQLYLIGWGAATVGLVLAVVFRLPGSIFGWISAGLLPLGIGAWWQLNYPANADQLILSTSRQEIGVAMLIGAVFLCSGLYARSRIKSSASKPLPSRSGMLGRMTVAATLLTLFVGVPMAIFKQQSLPNCAVNKAGQQLTVCLGEDDVPVIVD</sequence>
<feature type="transmembrane region" description="Helical" evidence="1">
    <location>
        <begin position="70"/>
        <end position="91"/>
    </location>
</feature>
<evidence type="ECO:0000313" key="3">
    <source>
        <dbReference type="Proteomes" id="UP000681155"/>
    </source>
</evidence>
<protein>
    <submittedName>
        <fullName evidence="2">Uncharacterized protein</fullName>
    </submittedName>
</protein>
<proteinExistence type="predicted"/>
<feature type="transmembrane region" description="Helical" evidence="1">
    <location>
        <begin position="31"/>
        <end position="50"/>
    </location>
</feature>
<dbReference type="EMBL" id="CP075566">
    <property type="protein sequence ID" value="QVW25393.1"/>
    <property type="molecule type" value="Genomic_DNA"/>
</dbReference>
<organism evidence="2 3">
    <name type="scientific">Pseudomonas hormoni</name>
    <dbReference type="NCBI Taxonomy" id="3093767"/>
    <lineage>
        <taxon>Bacteria</taxon>
        <taxon>Pseudomonadati</taxon>
        <taxon>Pseudomonadota</taxon>
        <taxon>Gammaproteobacteria</taxon>
        <taxon>Pseudomonadales</taxon>
        <taxon>Pseudomonadaceae</taxon>
        <taxon>Pseudomonas</taxon>
    </lineage>
</organism>
<reference evidence="2 3" key="1">
    <citation type="submission" date="2021-05" db="EMBL/GenBank/DDBJ databases">
        <title>Complete genome of the cytokinin-producing biocontrol strain Pseudomonas fluorescens G20-18.</title>
        <authorList>
            <person name="Nielsen T.K."/>
            <person name="Mekureyaw M.F."/>
            <person name="Hansen L.H."/>
            <person name="Nicolaisen M.H."/>
            <person name="Roitsch T.G."/>
            <person name="Hennessy R.C."/>
        </authorList>
    </citation>
    <scope>NUCLEOTIDE SEQUENCE [LARGE SCALE GENOMIC DNA]</scope>
    <source>
        <strain evidence="2 3">G20-18</strain>
    </source>
</reference>
<keyword evidence="3" id="KW-1185">Reference proteome</keyword>
<keyword evidence="1" id="KW-1133">Transmembrane helix</keyword>
<accession>A0ABX8F374</accession>
<feature type="transmembrane region" description="Helical" evidence="1">
    <location>
        <begin position="135"/>
        <end position="153"/>
    </location>
</feature>
<feature type="transmembrane region" description="Helical" evidence="1">
    <location>
        <begin position="174"/>
        <end position="192"/>
    </location>
</feature>
<keyword evidence="1" id="KW-0472">Membrane</keyword>
<keyword evidence="1" id="KW-0812">Transmembrane</keyword>
<gene>
    <name evidence="2" type="ORF">KJF94_07435</name>
</gene>
<evidence type="ECO:0000256" key="1">
    <source>
        <dbReference type="SAM" id="Phobius"/>
    </source>
</evidence>
<dbReference type="Proteomes" id="UP000681155">
    <property type="component" value="Chromosome"/>
</dbReference>
<name>A0ABX8F374_9PSED</name>
<feature type="transmembrane region" description="Helical" evidence="1">
    <location>
        <begin position="98"/>
        <end position="115"/>
    </location>
</feature>